<accession>A0ABV2PPH3</accession>
<dbReference type="NCBIfam" id="TIGR01891">
    <property type="entry name" value="amidohydrolases"/>
    <property type="match status" value="1"/>
</dbReference>
<dbReference type="Pfam" id="PF01546">
    <property type="entry name" value="Peptidase_M20"/>
    <property type="match status" value="1"/>
</dbReference>
<feature type="domain" description="Peptidase M20 dimerisation" evidence="1">
    <location>
        <begin position="228"/>
        <end position="318"/>
    </location>
</feature>
<dbReference type="EMBL" id="JBEPSB010000020">
    <property type="protein sequence ID" value="MET4562459.1"/>
    <property type="molecule type" value="Genomic_DNA"/>
</dbReference>
<dbReference type="Gene3D" id="3.40.630.10">
    <property type="entry name" value="Zn peptidases"/>
    <property type="match status" value="2"/>
</dbReference>
<proteinExistence type="predicted"/>
<evidence type="ECO:0000259" key="1">
    <source>
        <dbReference type="Pfam" id="PF07687"/>
    </source>
</evidence>
<reference evidence="2 3" key="1">
    <citation type="submission" date="2024-06" db="EMBL/GenBank/DDBJ databases">
        <title>Sorghum-associated microbial communities from plants grown in Nebraska, USA.</title>
        <authorList>
            <person name="Schachtman D."/>
        </authorList>
    </citation>
    <scope>NUCLEOTIDE SEQUENCE [LARGE SCALE GENOMIC DNA]</scope>
    <source>
        <strain evidence="2 3">736</strain>
    </source>
</reference>
<evidence type="ECO:0000313" key="2">
    <source>
        <dbReference type="EMBL" id="MET4562459.1"/>
    </source>
</evidence>
<evidence type="ECO:0000313" key="3">
    <source>
        <dbReference type="Proteomes" id="UP001549363"/>
    </source>
</evidence>
<dbReference type="PANTHER" id="PTHR30575">
    <property type="entry name" value="PEPTIDASE M20"/>
    <property type="match status" value="1"/>
</dbReference>
<keyword evidence="3" id="KW-1185">Reference proteome</keyword>
<dbReference type="InterPro" id="IPR011650">
    <property type="entry name" value="Peptidase_M20_dimer"/>
</dbReference>
<dbReference type="PANTHER" id="PTHR30575:SF3">
    <property type="entry name" value="PEPTIDASE M20 DIMERISATION DOMAIN-CONTAINING PROTEIN"/>
    <property type="match status" value="1"/>
</dbReference>
<dbReference type="InterPro" id="IPR002933">
    <property type="entry name" value="Peptidase_M20"/>
</dbReference>
<organism evidence="2 3">
    <name type="scientific">Lysinibacillus parviboronicapiens</name>
    <dbReference type="NCBI Taxonomy" id="436516"/>
    <lineage>
        <taxon>Bacteria</taxon>
        <taxon>Bacillati</taxon>
        <taxon>Bacillota</taxon>
        <taxon>Bacilli</taxon>
        <taxon>Bacillales</taxon>
        <taxon>Bacillaceae</taxon>
        <taxon>Lysinibacillus</taxon>
    </lineage>
</organism>
<dbReference type="SUPFAM" id="SSF55031">
    <property type="entry name" value="Bacterial exopeptidase dimerisation domain"/>
    <property type="match status" value="1"/>
</dbReference>
<dbReference type="Pfam" id="PF07687">
    <property type="entry name" value="M20_dimer"/>
    <property type="match status" value="1"/>
</dbReference>
<dbReference type="PIRSF" id="PIRSF005962">
    <property type="entry name" value="Pept_M20D_amidohydro"/>
    <property type="match status" value="1"/>
</dbReference>
<comment type="caution">
    <text evidence="2">The sequence shown here is derived from an EMBL/GenBank/DDBJ whole genome shotgun (WGS) entry which is preliminary data.</text>
</comment>
<dbReference type="SUPFAM" id="SSF53187">
    <property type="entry name" value="Zn-dependent exopeptidases"/>
    <property type="match status" value="1"/>
</dbReference>
<dbReference type="InterPro" id="IPR036264">
    <property type="entry name" value="Bact_exopeptidase_dim_dom"/>
</dbReference>
<gene>
    <name evidence="2" type="ORF">ABIA69_003649</name>
</gene>
<dbReference type="InterPro" id="IPR052030">
    <property type="entry name" value="Peptidase_M20/M20A_hydrolases"/>
</dbReference>
<protein>
    <submittedName>
        <fullName evidence="2">Aminobenzoyl-glutamate utilization protein A</fullName>
    </submittedName>
</protein>
<sequence>MTSIKIDKNYLNTVISWRRDFHQYPEVGWLEFRTASLIASYLDDWNYDVKAGKEVITSERLGVPEQQVLDASYDMAKREGAPIYWLEKMKGGFTGVVATLDTGKPGPTIAFRVDIDALPILESAANSHVPSQLGFRSKHEGAMHACGHDSHAAIGLGLAQQLMERKEMLKGKIKIIFQPAEEGARGGSVIAESSHLDDVDFFMALHIGTGIPKGTFVAGTDGFLASTKYDVKFHGVAAHSGAFPERGKNALLASAQATLALHSLPPHSDGVSRVNVGKLLAGTGRNIIPSYAEAQFEIRAETSEINAFYEQKVEQIIQGAATMYGVEATLEKVGYAINIPSNRELAGILAKAASKTSIQQVIDFNEFKAGSEDATFLMKKVQEQGGQACYSIIGTTLAAGHHHECFDIAEDDMLTAIEIWLNTVFQIYEEANET</sequence>
<dbReference type="InterPro" id="IPR017439">
    <property type="entry name" value="Amidohydrolase"/>
</dbReference>
<dbReference type="RefSeq" id="WP_107949473.1">
    <property type="nucleotide sequence ID" value="NZ_CP073713.1"/>
</dbReference>
<dbReference type="Proteomes" id="UP001549363">
    <property type="component" value="Unassembled WGS sequence"/>
</dbReference>
<name>A0ABV2PPH3_9BACI</name>